<evidence type="ECO:0000313" key="1">
    <source>
        <dbReference type="EMBL" id="KAK3333072.1"/>
    </source>
</evidence>
<accession>A0AAE0IY62</accession>
<proteinExistence type="predicted"/>
<name>A0AAE0IY62_9PEZI</name>
<evidence type="ECO:0000313" key="2">
    <source>
        <dbReference type="Proteomes" id="UP001286456"/>
    </source>
</evidence>
<dbReference type="EMBL" id="JAUEPO010000002">
    <property type="protein sequence ID" value="KAK3333072.1"/>
    <property type="molecule type" value="Genomic_DNA"/>
</dbReference>
<sequence length="400" mass="45103">MACSQPVGRPSPCGQDEPELSYLPQMFRLMREKLKQMGLDVDQRKFAGGELTWPDLEDNNIQKTLRRAENEVLAWYSYESNSGWCQARFNFWMHRWIWGNSLGASTDFPYTAADFAGLPISERAANIIFSKSTEEEKTRAVKQMDSILEYMQAVERKNFDIFKYRYTFKSDIECENPTGLGAAPVPAAHPVAAARQGQQPATATSKVTAPTTAALHVVAVAVIAATISPPRHNTYNEDQQYRNLWELFNKTHLDLWLAKHRCKAWEVPILDGMEHLVTDEILGQAHDQTVPESVALSTRSSDTPGVPLELRVAVVSGPQGAFRSLRVRNCLAETYSSVVAWLSDAKSRMDRGVPPHDLSRKLYMDKNQDFMTHKGMTDAEKQLEIALPHAPRDMDDEESE</sequence>
<gene>
    <name evidence="1" type="ORF">B0T19DRAFT_483196</name>
</gene>
<reference evidence="1" key="2">
    <citation type="submission" date="2023-06" db="EMBL/GenBank/DDBJ databases">
        <authorList>
            <consortium name="Lawrence Berkeley National Laboratory"/>
            <person name="Haridas S."/>
            <person name="Hensen N."/>
            <person name="Bonometti L."/>
            <person name="Westerberg I."/>
            <person name="Brannstrom I.O."/>
            <person name="Guillou S."/>
            <person name="Cros-Aarteil S."/>
            <person name="Calhoun S."/>
            <person name="Kuo A."/>
            <person name="Mondo S."/>
            <person name="Pangilinan J."/>
            <person name="Riley R."/>
            <person name="Labutti K."/>
            <person name="Andreopoulos B."/>
            <person name="Lipzen A."/>
            <person name="Chen C."/>
            <person name="Yanf M."/>
            <person name="Daum C."/>
            <person name="Ng V."/>
            <person name="Clum A."/>
            <person name="Steindorff A."/>
            <person name="Ohm R."/>
            <person name="Martin F."/>
            <person name="Silar P."/>
            <person name="Natvig D."/>
            <person name="Lalanne C."/>
            <person name="Gautier V."/>
            <person name="Ament-Velasquez S.L."/>
            <person name="Kruys A."/>
            <person name="Hutchinson M.I."/>
            <person name="Powell A.J."/>
            <person name="Barry K."/>
            <person name="Miller A.N."/>
            <person name="Grigoriev I.V."/>
            <person name="Debuchy R."/>
            <person name="Gladieux P."/>
            <person name="Thoren M.H."/>
            <person name="Johannesson H."/>
        </authorList>
    </citation>
    <scope>NUCLEOTIDE SEQUENCE</scope>
    <source>
        <strain evidence="1">SMH4131-1</strain>
    </source>
</reference>
<dbReference type="Proteomes" id="UP001286456">
    <property type="component" value="Unassembled WGS sequence"/>
</dbReference>
<comment type="caution">
    <text evidence="1">The sequence shown here is derived from an EMBL/GenBank/DDBJ whole genome shotgun (WGS) entry which is preliminary data.</text>
</comment>
<dbReference type="AlphaFoldDB" id="A0AAE0IY62"/>
<keyword evidence="2" id="KW-1185">Reference proteome</keyword>
<protein>
    <submittedName>
        <fullName evidence="1">Uncharacterized protein</fullName>
    </submittedName>
</protein>
<reference evidence="1" key="1">
    <citation type="journal article" date="2023" name="Mol. Phylogenet. Evol.">
        <title>Genome-scale phylogeny and comparative genomics of the fungal order Sordariales.</title>
        <authorList>
            <person name="Hensen N."/>
            <person name="Bonometti L."/>
            <person name="Westerberg I."/>
            <person name="Brannstrom I.O."/>
            <person name="Guillou S."/>
            <person name="Cros-Aarteil S."/>
            <person name="Calhoun S."/>
            <person name="Haridas S."/>
            <person name="Kuo A."/>
            <person name="Mondo S."/>
            <person name="Pangilinan J."/>
            <person name="Riley R."/>
            <person name="LaButti K."/>
            <person name="Andreopoulos B."/>
            <person name="Lipzen A."/>
            <person name="Chen C."/>
            <person name="Yan M."/>
            <person name="Daum C."/>
            <person name="Ng V."/>
            <person name="Clum A."/>
            <person name="Steindorff A."/>
            <person name="Ohm R.A."/>
            <person name="Martin F."/>
            <person name="Silar P."/>
            <person name="Natvig D.O."/>
            <person name="Lalanne C."/>
            <person name="Gautier V."/>
            <person name="Ament-Velasquez S.L."/>
            <person name="Kruys A."/>
            <person name="Hutchinson M.I."/>
            <person name="Powell A.J."/>
            <person name="Barry K."/>
            <person name="Miller A.N."/>
            <person name="Grigoriev I.V."/>
            <person name="Debuchy R."/>
            <person name="Gladieux P."/>
            <person name="Hiltunen Thoren M."/>
            <person name="Johannesson H."/>
        </authorList>
    </citation>
    <scope>NUCLEOTIDE SEQUENCE</scope>
    <source>
        <strain evidence="1">SMH4131-1</strain>
    </source>
</reference>
<organism evidence="1 2">
    <name type="scientific">Cercophora scortea</name>
    <dbReference type="NCBI Taxonomy" id="314031"/>
    <lineage>
        <taxon>Eukaryota</taxon>
        <taxon>Fungi</taxon>
        <taxon>Dikarya</taxon>
        <taxon>Ascomycota</taxon>
        <taxon>Pezizomycotina</taxon>
        <taxon>Sordariomycetes</taxon>
        <taxon>Sordariomycetidae</taxon>
        <taxon>Sordariales</taxon>
        <taxon>Lasiosphaeriaceae</taxon>
        <taxon>Cercophora</taxon>
    </lineage>
</organism>